<comment type="caution">
    <text evidence="1">The sequence shown here is derived from an EMBL/GenBank/DDBJ whole genome shotgun (WGS) entry which is preliminary data.</text>
</comment>
<dbReference type="EMBL" id="CAJVPZ010020612">
    <property type="protein sequence ID" value="CAG8701583.1"/>
    <property type="molecule type" value="Genomic_DNA"/>
</dbReference>
<keyword evidence="2" id="KW-1185">Reference proteome</keyword>
<feature type="non-terminal residue" evidence="1">
    <location>
        <position position="1"/>
    </location>
</feature>
<evidence type="ECO:0000313" key="1">
    <source>
        <dbReference type="EMBL" id="CAG8701583.1"/>
    </source>
</evidence>
<reference evidence="1" key="1">
    <citation type="submission" date="2021-06" db="EMBL/GenBank/DDBJ databases">
        <authorList>
            <person name="Kallberg Y."/>
            <person name="Tangrot J."/>
            <person name="Rosling A."/>
        </authorList>
    </citation>
    <scope>NUCLEOTIDE SEQUENCE</scope>
    <source>
        <strain evidence="1">IN212</strain>
    </source>
</reference>
<organism evidence="1 2">
    <name type="scientific">Racocetra fulgida</name>
    <dbReference type="NCBI Taxonomy" id="60492"/>
    <lineage>
        <taxon>Eukaryota</taxon>
        <taxon>Fungi</taxon>
        <taxon>Fungi incertae sedis</taxon>
        <taxon>Mucoromycota</taxon>
        <taxon>Glomeromycotina</taxon>
        <taxon>Glomeromycetes</taxon>
        <taxon>Diversisporales</taxon>
        <taxon>Gigasporaceae</taxon>
        <taxon>Racocetra</taxon>
    </lineage>
</organism>
<protein>
    <submittedName>
        <fullName evidence="1">16295_t:CDS:1</fullName>
    </submittedName>
</protein>
<dbReference type="Proteomes" id="UP000789396">
    <property type="component" value="Unassembled WGS sequence"/>
</dbReference>
<gene>
    <name evidence="1" type="ORF">RFULGI_LOCUS10433</name>
</gene>
<dbReference type="AlphaFoldDB" id="A0A9N9HR39"/>
<dbReference type="OrthoDB" id="2445200at2759"/>
<proteinExistence type="predicted"/>
<name>A0A9N9HR39_9GLOM</name>
<sequence>TGSKKAGYSFLINASFSKINNPEALVFINKMKDKYNHKLDRLMIEFEESKKFTNEILEDIKFMTGLCKNVLGDDYQKFLGDFYLCSDSFVEDDFQQGYDKLTENYSNAQNYL</sequence>
<feature type="non-terminal residue" evidence="1">
    <location>
        <position position="112"/>
    </location>
</feature>
<evidence type="ECO:0000313" key="2">
    <source>
        <dbReference type="Proteomes" id="UP000789396"/>
    </source>
</evidence>
<accession>A0A9N9HR39</accession>